<reference evidence="3 4" key="1">
    <citation type="submission" date="2019-03" db="EMBL/GenBank/DDBJ databases">
        <title>Genomic Encyclopedia of Type Strains, Phase IV (KMG-IV): sequencing the most valuable type-strain genomes for metagenomic binning, comparative biology and taxonomic classification.</title>
        <authorList>
            <person name="Goeker M."/>
        </authorList>
    </citation>
    <scope>NUCLEOTIDE SEQUENCE [LARGE SCALE GENOMIC DNA]</scope>
    <source>
        <strain evidence="3 4">DSM 45934</strain>
    </source>
</reference>
<sequence length="322" mass="34341">MAITNPTKTTDTQFAGFLRPELSAPIFEEAYKVSVVQQLVQQVPLGINGQAIPVVTGKMSAGWVTEGGQKPASNAAVGLKTIEPKKIAAIAVVSAEVVRANPANYMNLLRPQIGEAFALAFDAAALYDRGPDGTAGGGPFSTWLSQTTKAVDLDKEDLAAAKPRTVHSNVVAGLRVLVDRGKKLTGFALDDSTEPLFLDATDKNGRPIYIETPLTETTQAAARPGRLINRPSFMNELVAEPVPATVNTKYTVAFGGNWRQAAWGVVGGISYDVSTEATVTINGQLTSLWEKNLVAIRAEAEYGFLVNDPEAFVKYQYTTPAA</sequence>
<protein>
    <submittedName>
        <fullName evidence="3">HK97 family phage major capsid protein</fullName>
    </submittedName>
</protein>
<evidence type="ECO:0000256" key="1">
    <source>
        <dbReference type="ARBA" id="ARBA00004328"/>
    </source>
</evidence>
<dbReference type="EMBL" id="SLWS01000006">
    <property type="protein sequence ID" value="TCO56902.1"/>
    <property type="molecule type" value="Genomic_DNA"/>
</dbReference>
<evidence type="ECO:0000259" key="2">
    <source>
        <dbReference type="Pfam" id="PF05065"/>
    </source>
</evidence>
<accession>A0A4R2JFA1</accession>
<dbReference type="InterPro" id="IPR024455">
    <property type="entry name" value="Phage_capsid"/>
</dbReference>
<name>A0A4R2JFA1_9PSEU</name>
<comment type="caution">
    <text evidence="3">The sequence shown here is derived from an EMBL/GenBank/DDBJ whole genome shotgun (WGS) entry which is preliminary data.</text>
</comment>
<dbReference type="AlphaFoldDB" id="A0A4R2JFA1"/>
<keyword evidence="4" id="KW-1185">Reference proteome</keyword>
<evidence type="ECO:0000313" key="4">
    <source>
        <dbReference type="Proteomes" id="UP000295680"/>
    </source>
</evidence>
<gene>
    <name evidence="3" type="ORF">EV192_106377</name>
</gene>
<dbReference type="Gene3D" id="3.30.2400.10">
    <property type="entry name" value="Major capsid protein gp5"/>
    <property type="match status" value="1"/>
</dbReference>
<dbReference type="Proteomes" id="UP000295680">
    <property type="component" value="Unassembled WGS sequence"/>
</dbReference>
<dbReference type="Pfam" id="PF05065">
    <property type="entry name" value="Phage_capsid"/>
    <property type="match status" value="1"/>
</dbReference>
<proteinExistence type="predicted"/>
<comment type="subcellular location">
    <subcellularLocation>
        <location evidence="1">Virion</location>
    </subcellularLocation>
</comment>
<evidence type="ECO:0000313" key="3">
    <source>
        <dbReference type="EMBL" id="TCO56902.1"/>
    </source>
</evidence>
<dbReference type="RefSeq" id="WP_207926264.1">
    <property type="nucleotide sequence ID" value="NZ_SLWS01000006.1"/>
</dbReference>
<dbReference type="Gene3D" id="3.30.2320.10">
    <property type="entry name" value="hypothetical protein PF0899 domain"/>
    <property type="match status" value="1"/>
</dbReference>
<dbReference type="SUPFAM" id="SSF56563">
    <property type="entry name" value="Major capsid protein gp5"/>
    <property type="match status" value="1"/>
</dbReference>
<feature type="domain" description="Phage capsid-like C-terminal" evidence="2">
    <location>
        <begin position="18"/>
        <end position="316"/>
    </location>
</feature>
<dbReference type="NCBIfam" id="TIGR01554">
    <property type="entry name" value="major_cap_HK97"/>
    <property type="match status" value="1"/>
</dbReference>
<organism evidence="3 4">
    <name type="scientific">Actinocrispum wychmicini</name>
    <dbReference type="NCBI Taxonomy" id="1213861"/>
    <lineage>
        <taxon>Bacteria</taxon>
        <taxon>Bacillati</taxon>
        <taxon>Actinomycetota</taxon>
        <taxon>Actinomycetes</taxon>
        <taxon>Pseudonocardiales</taxon>
        <taxon>Pseudonocardiaceae</taxon>
        <taxon>Actinocrispum</taxon>
    </lineage>
</organism>
<dbReference type="InterPro" id="IPR054612">
    <property type="entry name" value="Phage_capsid-like_C"/>
</dbReference>